<feature type="transmembrane region" description="Helical" evidence="1">
    <location>
        <begin position="256"/>
        <end position="282"/>
    </location>
</feature>
<feature type="domain" description="DUF112" evidence="2">
    <location>
        <begin position="21"/>
        <end position="440"/>
    </location>
</feature>
<feature type="transmembrane region" description="Helical" evidence="1">
    <location>
        <begin position="139"/>
        <end position="161"/>
    </location>
</feature>
<feature type="transmembrane region" description="Helical" evidence="1">
    <location>
        <begin position="472"/>
        <end position="489"/>
    </location>
</feature>
<keyword evidence="1" id="KW-0472">Membrane</keyword>
<reference evidence="3 4" key="1">
    <citation type="submission" date="2011-08" db="EMBL/GenBank/DDBJ databases">
        <title>The Genome Sequence of Clostridium orbiscindens 1_3_50AFAA.</title>
        <authorList>
            <consortium name="The Broad Institute Genome Sequencing Platform"/>
            <person name="Earl A."/>
            <person name="Ward D."/>
            <person name="Feldgarden M."/>
            <person name="Gevers D."/>
            <person name="Daigneault M."/>
            <person name="Strauss J."/>
            <person name="Allen-Vercoe E."/>
            <person name="Young S.K."/>
            <person name="Zeng Q."/>
            <person name="Gargeya S."/>
            <person name="Fitzgerald M."/>
            <person name="Haas B."/>
            <person name="Abouelleil A."/>
            <person name="Alvarado L."/>
            <person name="Arachchi H.M."/>
            <person name="Berlin A."/>
            <person name="Brown A."/>
            <person name="Chapman S.B."/>
            <person name="Chen Z."/>
            <person name="Dunbar C."/>
            <person name="Freedman E."/>
            <person name="Gearin G."/>
            <person name="Gellesch M."/>
            <person name="Goldberg J."/>
            <person name="Griggs A."/>
            <person name="Gujja S."/>
            <person name="Heiman D."/>
            <person name="Howarth C."/>
            <person name="Larson L."/>
            <person name="Lui A."/>
            <person name="MacDonald P.J.P."/>
            <person name="Montmayeur A."/>
            <person name="Murphy C."/>
            <person name="Neiman D."/>
            <person name="Pearson M."/>
            <person name="Priest M."/>
            <person name="Roberts A."/>
            <person name="Saif S."/>
            <person name="Shea T."/>
            <person name="Shenoy N."/>
            <person name="Sisk P."/>
            <person name="Stolte C."/>
            <person name="Sykes S."/>
            <person name="Wortman J."/>
            <person name="Nusbaum C."/>
            <person name="Birren B."/>
        </authorList>
    </citation>
    <scope>NUCLEOTIDE SEQUENCE [LARGE SCALE GENOMIC DNA]</scope>
    <source>
        <strain evidence="3 4">1_3_50AFAA</strain>
    </source>
</reference>
<feature type="transmembrane region" description="Helical" evidence="1">
    <location>
        <begin position="416"/>
        <end position="434"/>
    </location>
</feature>
<feature type="transmembrane region" description="Helical" evidence="1">
    <location>
        <begin position="167"/>
        <end position="185"/>
    </location>
</feature>
<dbReference type="InterPro" id="IPR002823">
    <property type="entry name" value="DUF112_TM"/>
</dbReference>
<feature type="transmembrane region" description="Helical" evidence="1">
    <location>
        <begin position="391"/>
        <end position="410"/>
    </location>
</feature>
<evidence type="ECO:0000313" key="4">
    <source>
        <dbReference type="Proteomes" id="UP000029585"/>
    </source>
</evidence>
<dbReference type="PANTHER" id="PTHR35342:SF5">
    <property type="entry name" value="TRICARBOXYLIC TRANSPORT PROTEIN"/>
    <property type="match status" value="1"/>
</dbReference>
<keyword evidence="1" id="KW-0812">Transmembrane</keyword>
<evidence type="ECO:0000259" key="2">
    <source>
        <dbReference type="Pfam" id="PF01970"/>
    </source>
</evidence>
<keyword evidence="4" id="KW-1185">Reference proteome</keyword>
<feature type="transmembrane region" description="Helical" evidence="1">
    <location>
        <begin position="357"/>
        <end position="379"/>
    </location>
</feature>
<dbReference type="eggNOG" id="COG3333">
    <property type="taxonomic scope" value="Bacteria"/>
</dbReference>
<dbReference type="Proteomes" id="UP000029585">
    <property type="component" value="Unassembled WGS sequence"/>
</dbReference>
<feature type="transmembrane region" description="Helical" evidence="1">
    <location>
        <begin position="197"/>
        <end position="217"/>
    </location>
</feature>
<feature type="transmembrane region" description="Helical" evidence="1">
    <location>
        <begin position="20"/>
        <end position="50"/>
    </location>
</feature>
<dbReference type="PATRIC" id="fig|742738.3.peg.4248"/>
<dbReference type="EMBL" id="ADLO01000132">
    <property type="protein sequence ID" value="KGF52086.1"/>
    <property type="molecule type" value="Genomic_DNA"/>
</dbReference>
<feature type="transmembrane region" description="Helical" evidence="1">
    <location>
        <begin position="110"/>
        <end position="132"/>
    </location>
</feature>
<name>A0A096AZB7_FLAPL</name>
<gene>
    <name evidence="3" type="ORF">HMPREF9460_04138</name>
</gene>
<dbReference type="HOGENOM" id="CLU_022936_2_0_9"/>
<proteinExistence type="predicted"/>
<dbReference type="Pfam" id="PF01970">
    <property type="entry name" value="TctA"/>
    <property type="match status" value="1"/>
</dbReference>
<evidence type="ECO:0000313" key="3">
    <source>
        <dbReference type="EMBL" id="KGF52086.1"/>
    </source>
</evidence>
<organism evidence="3 4">
    <name type="scientific">Flavonifractor plautii 1_3_50AFAA</name>
    <dbReference type="NCBI Taxonomy" id="742738"/>
    <lineage>
        <taxon>Bacteria</taxon>
        <taxon>Bacillati</taxon>
        <taxon>Bacillota</taxon>
        <taxon>Clostridia</taxon>
        <taxon>Eubacteriales</taxon>
        <taxon>Oscillospiraceae</taxon>
        <taxon>Flavonifractor</taxon>
    </lineage>
</organism>
<accession>A0A096AZB7</accession>
<comment type="caution">
    <text evidence="3">The sequence shown here is derived from an EMBL/GenBank/DDBJ whole genome shotgun (WGS) entry which is preliminary data.</text>
</comment>
<dbReference type="PANTHER" id="PTHR35342">
    <property type="entry name" value="TRICARBOXYLIC TRANSPORT PROTEIN"/>
    <property type="match status" value="1"/>
</dbReference>
<sequence length="498" mass="52981">MSAFELILHGMADVVTNPLTLLYLLAGTFGGIIFGAIPGLTGALGVSLMLPFTFSMPPTQGIAMLIGIYVGGVSGGLIASIMLNIPGNAAAIVTCFDGAPMARNGHPYRALSYGATASLIGGIFSGIVMILVATKLARFGLMFGSWEYFALGIMGLAVVVSLCSEDMIKGLISAILGMILAMVGLDKLSFVERFTFGYWRLSSGFTEMTVLMGLFALGEILVQLKNLGQPMHEVQSDERRTVIPQKGSFKGLWRTISISSIIGTLIGILPGVGQSTAALVAYNQAKNSSKTPEKFGTGCAEGIVAPESANNAVCGGALIPMMTLGIPGDTITAMLMSGLIVHGLAPGAMLFDHNPEVVGTIYFAYILACVTMYVLYIIFIRHFIKILSTPMNYMFPVILLMCLIGALTANNRIFDIWVFCVMGVLGYIFNRVGIPLAPLTLGYVLGPTVELNFRTAIVAFQGDVTSLFTRPIAIVLLIVAAIMLLWPTLKAKTSRKRG</sequence>
<dbReference type="RefSeq" id="WP_080744566.1">
    <property type="nucleotide sequence ID" value="NZ_KN174170.1"/>
</dbReference>
<evidence type="ECO:0000256" key="1">
    <source>
        <dbReference type="SAM" id="Phobius"/>
    </source>
</evidence>
<keyword evidence="1" id="KW-1133">Transmembrane helix</keyword>
<dbReference type="AlphaFoldDB" id="A0A096AZB7"/>
<feature type="transmembrane region" description="Helical" evidence="1">
    <location>
        <begin position="62"/>
        <end position="83"/>
    </location>
</feature>
<feature type="transmembrane region" description="Helical" evidence="1">
    <location>
        <begin position="331"/>
        <end position="351"/>
    </location>
</feature>
<protein>
    <recommendedName>
        <fullName evidence="2">DUF112 domain-containing protein</fullName>
    </recommendedName>
</protein>